<dbReference type="Proteomes" id="UP000460718">
    <property type="component" value="Unassembled WGS sequence"/>
</dbReference>
<dbReference type="EMBL" id="QXFW01001403">
    <property type="protein sequence ID" value="KAE8991334.1"/>
    <property type="molecule type" value="Genomic_DNA"/>
</dbReference>
<sequence length="392" mass="41904">MSTATHPETDGQTERVNRGLEAVLRSYATSFASWSSFLPMAEFSLNNSTHASTGVTPFFVNNARHPRVPALLAVRRSNAAAVSALGGGGVAPTSKSAHERTPLSQSAKPSTRDATLEGHAPHGVAYEDLFAVDVTSPATSAVANFAPAATPTPIDSAAVSEFLLHRQVVTRFVCDALQVGVDRQKANADRRGRKNMSFRRGIQGTAVTNLGANKLAPRFIGPFKIWKVIGDAYTLDIPTAMRLNPTFLRRFLHRRPRPARSQIRPAVDADAELARALAPGARASPSVTRRTRQTPSDGASPSSHAAPAPIESQQPLPSQHARAQTQRGFEPPSLRPSADPSPPRSSGAPSDVSIRSGEVPRQSPKPPTLQSRRCGEVASRNGWGAIRSTDRH</sequence>
<dbReference type="AlphaFoldDB" id="A0A6A3JH05"/>
<dbReference type="GO" id="GO:0015074">
    <property type="term" value="P:DNA integration"/>
    <property type="evidence" value="ECO:0007669"/>
    <property type="project" value="InterPro"/>
</dbReference>
<dbReference type="InterPro" id="IPR056924">
    <property type="entry name" value="SH3_Tf2-1"/>
</dbReference>
<protein>
    <recommendedName>
        <fullName evidence="2">Integrase catalytic domain-containing protein</fullName>
    </recommendedName>
</protein>
<dbReference type="GO" id="GO:0003676">
    <property type="term" value="F:nucleic acid binding"/>
    <property type="evidence" value="ECO:0007669"/>
    <property type="project" value="InterPro"/>
</dbReference>
<feature type="compositionally biased region" description="Low complexity" evidence="1">
    <location>
        <begin position="331"/>
        <end position="351"/>
    </location>
</feature>
<dbReference type="InterPro" id="IPR001584">
    <property type="entry name" value="Integrase_cat-core"/>
</dbReference>
<dbReference type="PROSITE" id="PS50994">
    <property type="entry name" value="INTEGRASE"/>
    <property type="match status" value="1"/>
</dbReference>
<dbReference type="Pfam" id="PF24626">
    <property type="entry name" value="SH3_Tf2-1"/>
    <property type="match status" value="1"/>
</dbReference>
<feature type="region of interest" description="Disordered" evidence="1">
    <location>
        <begin position="85"/>
        <end position="117"/>
    </location>
</feature>
<dbReference type="InterPro" id="IPR012337">
    <property type="entry name" value="RNaseH-like_sf"/>
</dbReference>
<dbReference type="PANTHER" id="PTHR45835:SF99">
    <property type="entry name" value="CHROMO DOMAIN-CONTAINING PROTEIN-RELATED"/>
    <property type="match status" value="1"/>
</dbReference>
<evidence type="ECO:0000259" key="2">
    <source>
        <dbReference type="PROSITE" id="PS50994"/>
    </source>
</evidence>
<dbReference type="SUPFAM" id="SSF53098">
    <property type="entry name" value="Ribonuclease H-like"/>
    <property type="match status" value="1"/>
</dbReference>
<proteinExistence type="predicted"/>
<evidence type="ECO:0000256" key="1">
    <source>
        <dbReference type="SAM" id="MobiDB-lite"/>
    </source>
</evidence>
<comment type="caution">
    <text evidence="3">The sequence shown here is derived from an EMBL/GenBank/DDBJ whole genome shotgun (WGS) entry which is preliminary data.</text>
</comment>
<gene>
    <name evidence="3" type="ORF">PF011_g17983</name>
</gene>
<feature type="domain" description="Integrase catalytic" evidence="2">
    <location>
        <begin position="1"/>
        <end position="65"/>
    </location>
</feature>
<name>A0A6A3JH05_9STRA</name>
<feature type="compositionally biased region" description="Polar residues" evidence="1">
    <location>
        <begin position="311"/>
        <end position="327"/>
    </location>
</feature>
<evidence type="ECO:0000313" key="4">
    <source>
        <dbReference type="Proteomes" id="UP000460718"/>
    </source>
</evidence>
<dbReference type="InterPro" id="IPR036397">
    <property type="entry name" value="RNaseH_sf"/>
</dbReference>
<dbReference type="PANTHER" id="PTHR45835">
    <property type="entry name" value="YALI0A06105P"/>
    <property type="match status" value="1"/>
</dbReference>
<feature type="compositionally biased region" description="Low complexity" evidence="1">
    <location>
        <begin position="295"/>
        <end position="309"/>
    </location>
</feature>
<dbReference type="Gene3D" id="3.30.420.10">
    <property type="entry name" value="Ribonuclease H-like superfamily/Ribonuclease H"/>
    <property type="match status" value="1"/>
</dbReference>
<accession>A0A6A3JH05</accession>
<evidence type="ECO:0000313" key="3">
    <source>
        <dbReference type="EMBL" id="KAE8991334.1"/>
    </source>
</evidence>
<organism evidence="3 4">
    <name type="scientific">Phytophthora fragariae</name>
    <dbReference type="NCBI Taxonomy" id="53985"/>
    <lineage>
        <taxon>Eukaryota</taxon>
        <taxon>Sar</taxon>
        <taxon>Stramenopiles</taxon>
        <taxon>Oomycota</taxon>
        <taxon>Peronosporomycetes</taxon>
        <taxon>Peronosporales</taxon>
        <taxon>Peronosporaceae</taxon>
        <taxon>Phytophthora</taxon>
    </lineage>
</organism>
<reference evidence="3 4" key="1">
    <citation type="submission" date="2018-09" db="EMBL/GenBank/DDBJ databases">
        <title>Genomic investigation of the strawberry pathogen Phytophthora fragariae indicates pathogenicity is determined by transcriptional variation in three key races.</title>
        <authorList>
            <person name="Adams T.M."/>
            <person name="Armitage A.D."/>
            <person name="Sobczyk M.K."/>
            <person name="Bates H.J."/>
            <person name="Dunwell J.M."/>
            <person name="Nellist C.F."/>
            <person name="Harrison R.J."/>
        </authorList>
    </citation>
    <scope>NUCLEOTIDE SEQUENCE [LARGE SCALE GENOMIC DNA]</scope>
    <source>
        <strain evidence="3 4">SCRP245</strain>
    </source>
</reference>
<feature type="region of interest" description="Disordered" evidence="1">
    <location>
        <begin position="277"/>
        <end position="392"/>
    </location>
</feature>